<dbReference type="InterPro" id="IPR050951">
    <property type="entry name" value="Retrovirus_Pol_polyprotein"/>
</dbReference>
<dbReference type="Gene3D" id="3.30.420.10">
    <property type="entry name" value="Ribonuclease H-like superfamily/Ribonuclease H"/>
    <property type="match status" value="1"/>
</dbReference>
<dbReference type="InterPro" id="IPR012337">
    <property type="entry name" value="RNaseH-like_sf"/>
</dbReference>
<dbReference type="Proteomes" id="UP000682733">
    <property type="component" value="Unassembled WGS sequence"/>
</dbReference>
<proteinExistence type="predicted"/>
<evidence type="ECO:0000313" key="3">
    <source>
        <dbReference type="EMBL" id="CAF3590297.1"/>
    </source>
</evidence>
<dbReference type="Pfam" id="PF00665">
    <property type="entry name" value="rve"/>
    <property type="match status" value="1"/>
</dbReference>
<comment type="caution">
    <text evidence="3">The sequence shown here is derived from an EMBL/GenBank/DDBJ whole genome shotgun (WGS) entry which is preliminary data.</text>
</comment>
<dbReference type="EMBL" id="CAJOBA010001338">
    <property type="protein sequence ID" value="CAF3590297.1"/>
    <property type="molecule type" value="Genomic_DNA"/>
</dbReference>
<dbReference type="SUPFAM" id="SSF53098">
    <property type="entry name" value="Ribonuclease H-like"/>
    <property type="match status" value="1"/>
</dbReference>
<evidence type="ECO:0000313" key="4">
    <source>
        <dbReference type="Proteomes" id="UP000682733"/>
    </source>
</evidence>
<organism evidence="3 4">
    <name type="scientific">Didymodactylos carnosus</name>
    <dbReference type="NCBI Taxonomy" id="1234261"/>
    <lineage>
        <taxon>Eukaryota</taxon>
        <taxon>Metazoa</taxon>
        <taxon>Spiralia</taxon>
        <taxon>Gnathifera</taxon>
        <taxon>Rotifera</taxon>
        <taxon>Eurotatoria</taxon>
        <taxon>Bdelloidea</taxon>
        <taxon>Philodinida</taxon>
        <taxon>Philodinidae</taxon>
        <taxon>Didymodactylos</taxon>
    </lineage>
</organism>
<gene>
    <name evidence="2" type="ORF">OVA965_LOCUS4931</name>
    <name evidence="3" type="ORF">TMI583_LOCUS4929</name>
</gene>
<dbReference type="PANTHER" id="PTHR37984">
    <property type="entry name" value="PROTEIN CBG26694"/>
    <property type="match status" value="1"/>
</dbReference>
<dbReference type="PANTHER" id="PTHR37984:SF5">
    <property type="entry name" value="PROTEIN NYNRIN-LIKE"/>
    <property type="match status" value="1"/>
</dbReference>
<feature type="domain" description="Integrase catalytic" evidence="1">
    <location>
        <begin position="22"/>
        <end position="142"/>
    </location>
</feature>
<dbReference type="PROSITE" id="PS50994">
    <property type="entry name" value="INTEGRASE"/>
    <property type="match status" value="1"/>
</dbReference>
<protein>
    <recommendedName>
        <fullName evidence="1">Integrase catalytic domain-containing protein</fullName>
    </recommendedName>
</protein>
<evidence type="ECO:0000313" key="2">
    <source>
        <dbReference type="EMBL" id="CAF0806623.1"/>
    </source>
</evidence>
<dbReference type="Proteomes" id="UP000677228">
    <property type="component" value="Unassembled WGS sequence"/>
</dbReference>
<dbReference type="AlphaFoldDB" id="A0A8S2H298"/>
<dbReference type="GO" id="GO:0003676">
    <property type="term" value="F:nucleic acid binding"/>
    <property type="evidence" value="ECO:0007669"/>
    <property type="project" value="InterPro"/>
</dbReference>
<dbReference type="InterPro" id="IPR001584">
    <property type="entry name" value="Integrase_cat-core"/>
</dbReference>
<dbReference type="InterPro" id="IPR036397">
    <property type="entry name" value="RNaseH_sf"/>
</dbReference>
<reference evidence="3" key="1">
    <citation type="submission" date="2021-02" db="EMBL/GenBank/DDBJ databases">
        <authorList>
            <person name="Nowell W R."/>
        </authorList>
    </citation>
    <scope>NUCLEOTIDE SEQUENCE</scope>
</reference>
<name>A0A8S2H298_9BILA</name>
<dbReference type="GO" id="GO:0015074">
    <property type="term" value="P:DNA integration"/>
    <property type="evidence" value="ECO:0007669"/>
    <property type="project" value="InterPro"/>
</dbReference>
<sequence length="249" mass="29397">MFETVKQYIRSCQQCVRFNIQRRKQPGLSQKEEQGVFDVMQMDFWKSPVRSSDGNQYVLIITDRSSKFIFAEALSSETVKDAAATLVEDIILKHGAINYLQSDQGTHFKNLSIHTTTGYIPYELAFNRKLRSPFDPPSSTIIMSKPNDYWKKASKFKTVAITAARFNIQQQQELSKQRYDIRRANIQYKIGDLVWIRILTGRSKLDQRFHGPFRIMHKFNDVKYIVEHEEEHYEQEHHSNNMLPYYERC</sequence>
<accession>A0A8S2H298</accession>
<dbReference type="EMBL" id="CAJNOK010001338">
    <property type="protein sequence ID" value="CAF0806623.1"/>
    <property type="molecule type" value="Genomic_DNA"/>
</dbReference>
<evidence type="ECO:0000259" key="1">
    <source>
        <dbReference type="PROSITE" id="PS50994"/>
    </source>
</evidence>